<evidence type="ECO:0008006" key="3">
    <source>
        <dbReference type="Google" id="ProtNLM"/>
    </source>
</evidence>
<dbReference type="PROSITE" id="PS51257">
    <property type="entry name" value="PROKAR_LIPOPROTEIN"/>
    <property type="match status" value="1"/>
</dbReference>
<keyword evidence="2" id="KW-1185">Reference proteome</keyword>
<dbReference type="Proteomes" id="UP000273083">
    <property type="component" value="Unassembled WGS sequence"/>
</dbReference>
<name>A0A3N1XRZ7_9FIRM</name>
<reference evidence="1 2" key="1">
    <citation type="submission" date="2018-11" db="EMBL/GenBank/DDBJ databases">
        <title>Genomic Encyclopedia of Type Strains, Phase IV (KMG-IV): sequencing the most valuable type-strain genomes for metagenomic binning, comparative biology and taxonomic classification.</title>
        <authorList>
            <person name="Goeker M."/>
        </authorList>
    </citation>
    <scope>NUCLEOTIDE SEQUENCE [LARGE SCALE GENOMIC DNA]</scope>
    <source>
        <strain evidence="1 2">DSM 26537</strain>
    </source>
</reference>
<dbReference type="RefSeq" id="WP_123608864.1">
    <property type="nucleotide sequence ID" value="NZ_RJVG01000003.1"/>
</dbReference>
<sequence length="209" mass="24232">MKRIILYLTILLTMTVVCGCSKSEINLDEVDMDTKCEVMIRKNSNENYMIIEDEVIHNNLLHLLRETISKEKIIISKNGRIPFCDDWQIKISGMESEDFIISFSTYYKDEYSDGGKSVMIIEKNKKIEYYYIVNNLYNFMPLARTNNRIFVAKVTQRKPLQVVSDYFETLELQYDSLDDNIMEGSLVEVTLGKITETSTGLNAESVVKK</sequence>
<gene>
    <name evidence="1" type="ORF">EDD66_103367</name>
</gene>
<comment type="caution">
    <text evidence="1">The sequence shown here is derived from an EMBL/GenBank/DDBJ whole genome shotgun (WGS) entry which is preliminary data.</text>
</comment>
<proteinExistence type="predicted"/>
<dbReference type="AlphaFoldDB" id="A0A3N1XRZ7"/>
<organism evidence="1 2">
    <name type="scientific">Mobilisporobacter senegalensis</name>
    <dbReference type="NCBI Taxonomy" id="1329262"/>
    <lineage>
        <taxon>Bacteria</taxon>
        <taxon>Bacillati</taxon>
        <taxon>Bacillota</taxon>
        <taxon>Clostridia</taxon>
        <taxon>Lachnospirales</taxon>
        <taxon>Lachnospiraceae</taxon>
        <taxon>Mobilisporobacter</taxon>
    </lineage>
</organism>
<evidence type="ECO:0000313" key="1">
    <source>
        <dbReference type="EMBL" id="ROR29429.1"/>
    </source>
</evidence>
<evidence type="ECO:0000313" key="2">
    <source>
        <dbReference type="Proteomes" id="UP000273083"/>
    </source>
</evidence>
<protein>
    <recommendedName>
        <fullName evidence="3">Lipoprotein</fullName>
    </recommendedName>
</protein>
<dbReference type="EMBL" id="RJVG01000003">
    <property type="protein sequence ID" value="ROR29429.1"/>
    <property type="molecule type" value="Genomic_DNA"/>
</dbReference>
<accession>A0A3N1XRZ7</accession>